<evidence type="ECO:0000256" key="1">
    <source>
        <dbReference type="SAM" id="Phobius"/>
    </source>
</evidence>
<evidence type="ECO:0000313" key="3">
    <source>
        <dbReference type="Proteomes" id="UP000244722"/>
    </source>
</evidence>
<proteinExistence type="predicted"/>
<gene>
    <name evidence="2" type="ORF">B9Z19DRAFT_1128171</name>
</gene>
<dbReference type="EMBL" id="NESQ01000149">
    <property type="protein sequence ID" value="PUU77568.1"/>
    <property type="molecule type" value="Genomic_DNA"/>
</dbReference>
<organism evidence="2 3">
    <name type="scientific">Tuber borchii</name>
    <name type="common">White truffle</name>
    <dbReference type="NCBI Taxonomy" id="42251"/>
    <lineage>
        <taxon>Eukaryota</taxon>
        <taxon>Fungi</taxon>
        <taxon>Dikarya</taxon>
        <taxon>Ascomycota</taxon>
        <taxon>Pezizomycotina</taxon>
        <taxon>Pezizomycetes</taxon>
        <taxon>Pezizales</taxon>
        <taxon>Tuberaceae</taxon>
        <taxon>Tuber</taxon>
    </lineage>
</organism>
<comment type="caution">
    <text evidence="2">The sequence shown here is derived from an EMBL/GenBank/DDBJ whole genome shotgun (WGS) entry which is preliminary data.</text>
</comment>
<reference evidence="2 3" key="1">
    <citation type="submission" date="2017-04" db="EMBL/GenBank/DDBJ databases">
        <title>Draft genome sequence of Tuber borchii Vittad., a whitish edible truffle.</title>
        <authorList>
            <consortium name="DOE Joint Genome Institute"/>
            <person name="Murat C."/>
            <person name="Kuo A."/>
            <person name="Barry K.W."/>
            <person name="Clum A."/>
            <person name="Dockter R.B."/>
            <person name="Fauchery L."/>
            <person name="Iotti M."/>
            <person name="Kohler A."/>
            <person name="Labutti K."/>
            <person name="Lindquist E.A."/>
            <person name="Lipzen A."/>
            <person name="Ohm R.A."/>
            <person name="Wang M."/>
            <person name="Grigoriev I.V."/>
            <person name="Zambonelli A."/>
            <person name="Martin F.M."/>
        </authorList>
    </citation>
    <scope>NUCLEOTIDE SEQUENCE [LARGE SCALE GENOMIC DNA]</scope>
    <source>
        <strain evidence="2 3">Tbo3840</strain>
    </source>
</reference>
<name>A0A2T6ZPZ6_TUBBO</name>
<keyword evidence="1" id="KW-1133">Transmembrane helix</keyword>
<dbReference type="AlphaFoldDB" id="A0A2T6ZPZ6"/>
<keyword evidence="1" id="KW-0812">Transmembrane</keyword>
<keyword evidence="1" id="KW-0472">Membrane</keyword>
<sequence length="140" mass="15548">MSTISRFPIKNLLSQLNKREQKDNQGGDHSDDRSPVVIVGLVIAALTLFLAIMSYRHSRTGRSKAVSSLLPSYFSHNQLHQVPRTLLPNVSTTTTPSADFTRANQIFIYNDYSGARFGSHHLSTFSYQNNTVSSEDMGAT</sequence>
<protein>
    <submittedName>
        <fullName evidence="2">Uncharacterized protein</fullName>
    </submittedName>
</protein>
<feature type="transmembrane region" description="Helical" evidence="1">
    <location>
        <begin position="36"/>
        <end position="55"/>
    </location>
</feature>
<accession>A0A2T6ZPZ6</accession>
<dbReference type="Proteomes" id="UP000244722">
    <property type="component" value="Unassembled WGS sequence"/>
</dbReference>
<dbReference type="OrthoDB" id="5486507at2759"/>
<keyword evidence="3" id="KW-1185">Reference proteome</keyword>
<evidence type="ECO:0000313" key="2">
    <source>
        <dbReference type="EMBL" id="PUU77568.1"/>
    </source>
</evidence>